<accession>A0A9N8ZXI8</accession>
<organism evidence="2 3">
    <name type="scientific">Cetraspora pellucida</name>
    <dbReference type="NCBI Taxonomy" id="1433469"/>
    <lineage>
        <taxon>Eukaryota</taxon>
        <taxon>Fungi</taxon>
        <taxon>Fungi incertae sedis</taxon>
        <taxon>Mucoromycota</taxon>
        <taxon>Glomeromycotina</taxon>
        <taxon>Glomeromycetes</taxon>
        <taxon>Diversisporales</taxon>
        <taxon>Gigasporaceae</taxon>
        <taxon>Cetraspora</taxon>
    </lineage>
</organism>
<evidence type="ECO:0000313" key="3">
    <source>
        <dbReference type="Proteomes" id="UP000789759"/>
    </source>
</evidence>
<dbReference type="AlphaFoldDB" id="A0A9N8ZXI8"/>
<sequence>NQQTERNLCPHVHAGPQTVDDAGSADGGRCWKCWFNPQTADDAGSAGGELSTCKGRPPNFVRSSDDELVDTGKDNSSEQSDEEAIIIKIRNLNHDFINICNNIFYKLQCKGRPAYIFRIVEFRIPYKSRRLQISILPDDPEEKQIHDIQINSGKEKFKELLNQLDGSDSRGDVKTEFPLPDVRTKRRIFNIHTGRMTLSDDVNLEEFVISKDDLSADLHALRERHMKVIAEDLGKRVRKFFIAKNGVKYYLPIAEAKIPLGPESIEEIEEFVHVLMTI</sequence>
<feature type="region of interest" description="Disordered" evidence="1">
    <location>
        <begin position="45"/>
        <end position="81"/>
    </location>
</feature>
<gene>
    <name evidence="2" type="ORF">CPELLU_LOCUS2898</name>
</gene>
<comment type="caution">
    <text evidence="2">The sequence shown here is derived from an EMBL/GenBank/DDBJ whole genome shotgun (WGS) entry which is preliminary data.</text>
</comment>
<proteinExistence type="predicted"/>
<dbReference type="EMBL" id="CAJVQA010001322">
    <property type="protein sequence ID" value="CAG8510603.1"/>
    <property type="molecule type" value="Genomic_DNA"/>
</dbReference>
<name>A0A9N8ZXI8_9GLOM</name>
<keyword evidence="3" id="KW-1185">Reference proteome</keyword>
<evidence type="ECO:0000256" key="1">
    <source>
        <dbReference type="SAM" id="MobiDB-lite"/>
    </source>
</evidence>
<feature type="non-terminal residue" evidence="2">
    <location>
        <position position="1"/>
    </location>
</feature>
<evidence type="ECO:0000313" key="2">
    <source>
        <dbReference type="EMBL" id="CAG8510603.1"/>
    </source>
</evidence>
<reference evidence="2" key="1">
    <citation type="submission" date="2021-06" db="EMBL/GenBank/DDBJ databases">
        <authorList>
            <person name="Kallberg Y."/>
            <person name="Tangrot J."/>
            <person name="Rosling A."/>
        </authorList>
    </citation>
    <scope>NUCLEOTIDE SEQUENCE</scope>
    <source>
        <strain evidence="2">FL966</strain>
    </source>
</reference>
<protein>
    <submittedName>
        <fullName evidence="2">12328_t:CDS:1</fullName>
    </submittedName>
</protein>
<dbReference type="OrthoDB" id="2429039at2759"/>
<dbReference type="Proteomes" id="UP000789759">
    <property type="component" value="Unassembled WGS sequence"/>
</dbReference>
<feature type="region of interest" description="Disordered" evidence="1">
    <location>
        <begin position="1"/>
        <end position="20"/>
    </location>
</feature>